<dbReference type="InterPro" id="IPR001377">
    <property type="entry name" value="Ribosomal_eS6"/>
</dbReference>
<dbReference type="GO" id="GO:0005840">
    <property type="term" value="C:ribosome"/>
    <property type="evidence" value="ECO:0007669"/>
    <property type="project" value="UniProtKB-KW"/>
</dbReference>
<dbReference type="GO" id="GO:1990904">
    <property type="term" value="C:ribonucleoprotein complex"/>
    <property type="evidence" value="ECO:0007669"/>
    <property type="project" value="UniProtKB-KW"/>
</dbReference>
<dbReference type="AlphaFoldDB" id="A0A0D2RQA6"/>
<dbReference type="STRING" id="29730.A0A0D2RQA6"/>
<dbReference type="GO" id="GO:0006412">
    <property type="term" value="P:translation"/>
    <property type="evidence" value="ECO:0007669"/>
    <property type="project" value="InterPro"/>
</dbReference>
<protein>
    <submittedName>
        <fullName evidence="4">Uncharacterized protein</fullName>
    </submittedName>
</protein>
<dbReference type="EMBL" id="CM001744">
    <property type="protein sequence ID" value="KJB31766.1"/>
    <property type="molecule type" value="Genomic_DNA"/>
</dbReference>
<proteinExistence type="inferred from homology"/>
<accession>A0A0D2RQA6</accession>
<dbReference type="Proteomes" id="UP000032304">
    <property type="component" value="Chromosome 5"/>
</dbReference>
<evidence type="ECO:0000256" key="2">
    <source>
        <dbReference type="ARBA" id="ARBA00022980"/>
    </source>
</evidence>
<evidence type="ECO:0000313" key="4">
    <source>
        <dbReference type="EMBL" id="KJB31766.1"/>
    </source>
</evidence>
<dbReference type="SMART" id="SM01405">
    <property type="entry name" value="Ribosomal_S6e"/>
    <property type="match status" value="1"/>
</dbReference>
<keyword evidence="2" id="KW-0689">Ribosomal protein</keyword>
<organism evidence="4 5">
    <name type="scientific">Gossypium raimondii</name>
    <name type="common">Peruvian cotton</name>
    <name type="synonym">Gossypium klotzschianum subsp. raimondii</name>
    <dbReference type="NCBI Taxonomy" id="29730"/>
    <lineage>
        <taxon>Eukaryota</taxon>
        <taxon>Viridiplantae</taxon>
        <taxon>Streptophyta</taxon>
        <taxon>Embryophyta</taxon>
        <taxon>Tracheophyta</taxon>
        <taxon>Spermatophyta</taxon>
        <taxon>Magnoliopsida</taxon>
        <taxon>eudicotyledons</taxon>
        <taxon>Gunneridae</taxon>
        <taxon>Pentapetalae</taxon>
        <taxon>rosids</taxon>
        <taxon>malvids</taxon>
        <taxon>Malvales</taxon>
        <taxon>Malvaceae</taxon>
        <taxon>Malvoideae</taxon>
        <taxon>Gossypium</taxon>
    </lineage>
</organism>
<dbReference type="GO" id="GO:0003735">
    <property type="term" value="F:structural constituent of ribosome"/>
    <property type="evidence" value="ECO:0007669"/>
    <property type="project" value="InterPro"/>
</dbReference>
<dbReference type="eggNOG" id="KOG1646">
    <property type="taxonomic scope" value="Eukaryota"/>
</dbReference>
<gene>
    <name evidence="4" type="ORF">B456_005G207700</name>
</gene>
<reference evidence="4 5" key="1">
    <citation type="journal article" date="2012" name="Nature">
        <title>Repeated polyploidization of Gossypium genomes and the evolution of spinnable cotton fibres.</title>
        <authorList>
            <person name="Paterson A.H."/>
            <person name="Wendel J.F."/>
            <person name="Gundlach H."/>
            <person name="Guo H."/>
            <person name="Jenkins J."/>
            <person name="Jin D."/>
            <person name="Llewellyn D."/>
            <person name="Showmaker K.C."/>
            <person name="Shu S."/>
            <person name="Udall J."/>
            <person name="Yoo M.J."/>
            <person name="Byers R."/>
            <person name="Chen W."/>
            <person name="Doron-Faigenboim A."/>
            <person name="Duke M.V."/>
            <person name="Gong L."/>
            <person name="Grimwood J."/>
            <person name="Grover C."/>
            <person name="Grupp K."/>
            <person name="Hu G."/>
            <person name="Lee T.H."/>
            <person name="Li J."/>
            <person name="Lin L."/>
            <person name="Liu T."/>
            <person name="Marler B.S."/>
            <person name="Page J.T."/>
            <person name="Roberts A.W."/>
            <person name="Romanel E."/>
            <person name="Sanders W.S."/>
            <person name="Szadkowski E."/>
            <person name="Tan X."/>
            <person name="Tang H."/>
            <person name="Xu C."/>
            <person name="Wang J."/>
            <person name="Wang Z."/>
            <person name="Zhang D."/>
            <person name="Zhang L."/>
            <person name="Ashrafi H."/>
            <person name="Bedon F."/>
            <person name="Bowers J.E."/>
            <person name="Brubaker C.L."/>
            <person name="Chee P.W."/>
            <person name="Das S."/>
            <person name="Gingle A.R."/>
            <person name="Haigler C.H."/>
            <person name="Harker D."/>
            <person name="Hoffmann L.V."/>
            <person name="Hovav R."/>
            <person name="Jones D.C."/>
            <person name="Lemke C."/>
            <person name="Mansoor S."/>
            <person name="ur Rahman M."/>
            <person name="Rainville L.N."/>
            <person name="Rambani A."/>
            <person name="Reddy U.K."/>
            <person name="Rong J.K."/>
            <person name="Saranga Y."/>
            <person name="Scheffler B.E."/>
            <person name="Scheffler J.A."/>
            <person name="Stelly D.M."/>
            <person name="Triplett B.A."/>
            <person name="Van Deynze A."/>
            <person name="Vaslin M.F."/>
            <person name="Waghmare V.N."/>
            <person name="Walford S.A."/>
            <person name="Wright R.J."/>
            <person name="Zaki E.A."/>
            <person name="Zhang T."/>
            <person name="Dennis E.S."/>
            <person name="Mayer K.F."/>
            <person name="Peterson D.G."/>
            <person name="Rokhsar D.S."/>
            <person name="Wang X."/>
            <person name="Schmutz J."/>
        </authorList>
    </citation>
    <scope>NUCLEOTIDE SEQUENCE [LARGE SCALE GENOMIC DNA]</scope>
</reference>
<keyword evidence="5" id="KW-1185">Reference proteome</keyword>
<name>A0A0D2RQA6_GOSRA</name>
<evidence type="ECO:0000313" key="5">
    <source>
        <dbReference type="Proteomes" id="UP000032304"/>
    </source>
</evidence>
<sequence>MDNDMQEFKGYVFKIKGGCDKQGFPMKQGVLTPGRVRLLLHRDHEEQYFPWGHKRSLINLQYAQTRIEYQKIRTQKKFNQFACKNSSRSISFIFLINC</sequence>
<dbReference type="PANTHER" id="PTHR11502">
    <property type="entry name" value="40S RIBOSOMAL PROTEIN S6"/>
    <property type="match status" value="1"/>
</dbReference>
<dbReference type="Gramene" id="KJB31766">
    <property type="protein sequence ID" value="KJB31766"/>
    <property type="gene ID" value="B456_005G207700"/>
</dbReference>
<keyword evidence="3" id="KW-0687">Ribonucleoprotein</keyword>
<evidence type="ECO:0000256" key="1">
    <source>
        <dbReference type="ARBA" id="ARBA00009312"/>
    </source>
</evidence>
<dbReference type="Pfam" id="PF01092">
    <property type="entry name" value="Ribosomal_S6e"/>
    <property type="match status" value="1"/>
</dbReference>
<evidence type="ECO:0000256" key="3">
    <source>
        <dbReference type="ARBA" id="ARBA00023274"/>
    </source>
</evidence>
<comment type="similarity">
    <text evidence="1">Belongs to the eukaryotic ribosomal protein eS6 family.</text>
</comment>